<name>A0A504YPJ2_FASGI</name>
<gene>
    <name evidence="2" type="ORF">FGIG_05332</name>
</gene>
<dbReference type="AlphaFoldDB" id="A0A504YPJ2"/>
<evidence type="ECO:0000313" key="2">
    <source>
        <dbReference type="EMBL" id="TPP62545.1"/>
    </source>
</evidence>
<dbReference type="Proteomes" id="UP000316759">
    <property type="component" value="Unassembled WGS sequence"/>
</dbReference>
<accession>A0A504YPJ2</accession>
<evidence type="ECO:0000313" key="3">
    <source>
        <dbReference type="Proteomes" id="UP000316759"/>
    </source>
</evidence>
<sequence>MSTGRGGSMGPNTRGGVGGRGGRGGMGPGGRGGGTSMPRRGQ</sequence>
<comment type="caution">
    <text evidence="2">The sequence shown here is derived from an EMBL/GenBank/DDBJ whole genome shotgun (WGS) entry which is preliminary data.</text>
</comment>
<reference evidence="2 3" key="1">
    <citation type="submission" date="2019-04" db="EMBL/GenBank/DDBJ databases">
        <title>Annotation for the trematode Fasciola gigantica.</title>
        <authorList>
            <person name="Choi Y.-J."/>
        </authorList>
    </citation>
    <scope>NUCLEOTIDE SEQUENCE [LARGE SCALE GENOMIC DNA]</scope>
    <source>
        <strain evidence="2">Uganda_cow_1</strain>
    </source>
</reference>
<feature type="compositionally biased region" description="Gly residues" evidence="1">
    <location>
        <begin position="1"/>
        <end position="35"/>
    </location>
</feature>
<dbReference type="EMBL" id="SUNJ01006716">
    <property type="protein sequence ID" value="TPP62545.1"/>
    <property type="molecule type" value="Genomic_DNA"/>
</dbReference>
<organism evidence="2 3">
    <name type="scientific">Fasciola gigantica</name>
    <name type="common">Giant liver fluke</name>
    <dbReference type="NCBI Taxonomy" id="46835"/>
    <lineage>
        <taxon>Eukaryota</taxon>
        <taxon>Metazoa</taxon>
        <taxon>Spiralia</taxon>
        <taxon>Lophotrochozoa</taxon>
        <taxon>Platyhelminthes</taxon>
        <taxon>Trematoda</taxon>
        <taxon>Digenea</taxon>
        <taxon>Plagiorchiida</taxon>
        <taxon>Echinostomata</taxon>
        <taxon>Echinostomatoidea</taxon>
        <taxon>Fasciolidae</taxon>
        <taxon>Fasciola</taxon>
    </lineage>
</organism>
<protein>
    <submittedName>
        <fullName evidence="2">Uncharacterized protein</fullName>
    </submittedName>
</protein>
<evidence type="ECO:0000256" key="1">
    <source>
        <dbReference type="SAM" id="MobiDB-lite"/>
    </source>
</evidence>
<feature type="region of interest" description="Disordered" evidence="1">
    <location>
        <begin position="1"/>
        <end position="42"/>
    </location>
</feature>
<proteinExistence type="predicted"/>
<keyword evidence="3" id="KW-1185">Reference proteome</keyword>